<gene>
    <name evidence="2" type="ORF">SAMN05216296_1641</name>
</gene>
<feature type="transmembrane region" description="Helical" evidence="1">
    <location>
        <begin position="118"/>
        <end position="136"/>
    </location>
</feature>
<organism evidence="2 3">
    <name type="scientific">Pseudomonas pohangensis</name>
    <dbReference type="NCBI Taxonomy" id="364197"/>
    <lineage>
        <taxon>Bacteria</taxon>
        <taxon>Pseudomonadati</taxon>
        <taxon>Pseudomonadota</taxon>
        <taxon>Gammaproteobacteria</taxon>
        <taxon>Pseudomonadales</taxon>
        <taxon>Pseudomonadaceae</taxon>
        <taxon>Pseudomonas</taxon>
    </lineage>
</organism>
<name>A0A1H2FKB1_9PSED</name>
<accession>A0A1H2FKB1</accession>
<evidence type="ECO:0000313" key="3">
    <source>
        <dbReference type="Proteomes" id="UP000243232"/>
    </source>
</evidence>
<feature type="transmembrane region" description="Helical" evidence="1">
    <location>
        <begin position="80"/>
        <end position="98"/>
    </location>
</feature>
<feature type="transmembrane region" description="Helical" evidence="1">
    <location>
        <begin position="54"/>
        <end position="73"/>
    </location>
</feature>
<keyword evidence="1" id="KW-1133">Transmembrane helix</keyword>
<sequence>MNAAAPKPIRGITLIIGLLALLSVGIAAYWTSFFLDGAVQASQEQWYLVFQRTFPVPDGAVALCAAISAIGLYRRRQWAVAWGLLAAGGLLFLGLIDTSFNLQNNIYARASGQVGAEIVINVFCLSLAPILALFLWRNRNHLES</sequence>
<feature type="transmembrane region" description="Helical" evidence="1">
    <location>
        <begin position="12"/>
        <end position="34"/>
    </location>
</feature>
<dbReference type="Proteomes" id="UP000243232">
    <property type="component" value="Chromosome I"/>
</dbReference>
<evidence type="ECO:0000256" key="1">
    <source>
        <dbReference type="SAM" id="Phobius"/>
    </source>
</evidence>
<dbReference type="AlphaFoldDB" id="A0A1H2FKB1"/>
<dbReference type="RefSeq" id="WP_090194061.1">
    <property type="nucleotide sequence ID" value="NZ_LT629785.1"/>
</dbReference>
<dbReference type="OrthoDB" id="7067198at2"/>
<proteinExistence type="predicted"/>
<dbReference type="EMBL" id="LT629785">
    <property type="protein sequence ID" value="SDU07793.1"/>
    <property type="molecule type" value="Genomic_DNA"/>
</dbReference>
<protein>
    <submittedName>
        <fullName evidence="2">Uncharacterized protein</fullName>
    </submittedName>
</protein>
<keyword evidence="1" id="KW-0812">Transmembrane</keyword>
<reference evidence="3" key="1">
    <citation type="submission" date="2016-10" db="EMBL/GenBank/DDBJ databases">
        <authorList>
            <person name="Varghese N."/>
            <person name="Submissions S."/>
        </authorList>
    </citation>
    <scope>NUCLEOTIDE SEQUENCE [LARGE SCALE GENOMIC DNA]</scope>
    <source>
        <strain evidence="3">DSM 17875</strain>
    </source>
</reference>
<dbReference type="STRING" id="364197.SAMN05216296_1641"/>
<keyword evidence="1" id="KW-0472">Membrane</keyword>
<keyword evidence="3" id="KW-1185">Reference proteome</keyword>
<evidence type="ECO:0000313" key="2">
    <source>
        <dbReference type="EMBL" id="SDU07793.1"/>
    </source>
</evidence>